<evidence type="ECO:0000313" key="3">
    <source>
        <dbReference type="EMBL" id="KAE9120908.1"/>
    </source>
</evidence>
<dbReference type="Proteomes" id="UP000488956">
    <property type="component" value="Unassembled WGS sequence"/>
</dbReference>
<dbReference type="EMBL" id="QXFX01000664">
    <property type="protein sequence ID" value="KAE9107923.1"/>
    <property type="molecule type" value="Genomic_DNA"/>
</dbReference>
<sequence length="190" mass="21327">MTCIACKMCVVNKNCNCNMEVMDGTTLRLLRMLCAIIKIEIGAETHKDHCMRHGVHKDREQFDYGGHLRPPPDYVQQRGYEGRAEPPRHIEERGRLSMRAGYEQARDEAYRRLGCRPPSPPCRDFGPRGSSPPRAPLSRLGLRSSRGNSGRLVGVMIINGTLVRHHGVVALHLTTMIGTSTAPVEVDQEW</sequence>
<organism evidence="3 4">
    <name type="scientific">Phytophthora fragariae</name>
    <dbReference type="NCBI Taxonomy" id="53985"/>
    <lineage>
        <taxon>Eukaryota</taxon>
        <taxon>Sar</taxon>
        <taxon>Stramenopiles</taxon>
        <taxon>Oomycota</taxon>
        <taxon>Peronosporomycetes</taxon>
        <taxon>Peronosporales</taxon>
        <taxon>Peronosporaceae</taxon>
        <taxon>Phytophthora</taxon>
    </lineage>
</organism>
<feature type="region of interest" description="Disordered" evidence="1">
    <location>
        <begin position="112"/>
        <end position="145"/>
    </location>
</feature>
<dbReference type="AlphaFoldDB" id="A0A6A3SYV7"/>
<proteinExistence type="predicted"/>
<feature type="compositionally biased region" description="Low complexity" evidence="1">
    <location>
        <begin position="127"/>
        <end position="145"/>
    </location>
</feature>
<reference evidence="3 4" key="1">
    <citation type="submission" date="2018-08" db="EMBL/GenBank/DDBJ databases">
        <title>Genomic investigation of the strawberry pathogen Phytophthora fragariae indicates pathogenicity is determined by transcriptional variation in three key races.</title>
        <authorList>
            <person name="Adams T.M."/>
            <person name="Armitage A.D."/>
            <person name="Sobczyk M.K."/>
            <person name="Bates H.J."/>
            <person name="Dunwell J.M."/>
            <person name="Nellist C.F."/>
            <person name="Harrison R.J."/>
        </authorList>
    </citation>
    <scope>NUCLEOTIDE SEQUENCE [LARGE SCALE GENOMIC DNA]</scope>
    <source>
        <strain evidence="3 4">NOV-71</strain>
        <strain evidence="2 5">ONT-3</strain>
    </source>
</reference>
<comment type="caution">
    <text evidence="3">The sequence shown here is derived from an EMBL/GenBank/DDBJ whole genome shotgun (WGS) entry which is preliminary data.</text>
</comment>
<protein>
    <submittedName>
        <fullName evidence="3">Uncharacterized protein</fullName>
    </submittedName>
</protein>
<dbReference type="Proteomes" id="UP000441208">
    <property type="component" value="Unassembled WGS sequence"/>
</dbReference>
<evidence type="ECO:0000313" key="2">
    <source>
        <dbReference type="EMBL" id="KAE9107923.1"/>
    </source>
</evidence>
<gene>
    <name evidence="3" type="ORF">PF007_g7998</name>
    <name evidence="2" type="ORF">PF010_g12097</name>
</gene>
<evidence type="ECO:0000313" key="5">
    <source>
        <dbReference type="Proteomes" id="UP000488956"/>
    </source>
</evidence>
<evidence type="ECO:0000256" key="1">
    <source>
        <dbReference type="SAM" id="MobiDB-lite"/>
    </source>
</evidence>
<dbReference type="EMBL" id="QXFZ01000327">
    <property type="protein sequence ID" value="KAE9120908.1"/>
    <property type="molecule type" value="Genomic_DNA"/>
</dbReference>
<name>A0A6A3SYV7_9STRA</name>
<accession>A0A6A3SYV7</accession>
<evidence type="ECO:0000313" key="4">
    <source>
        <dbReference type="Proteomes" id="UP000441208"/>
    </source>
</evidence>